<name>A0A5C5FLA8_9BASI</name>
<feature type="compositionally biased region" description="Low complexity" evidence="1">
    <location>
        <begin position="29"/>
        <end position="39"/>
    </location>
</feature>
<sequence>MAPALFRKRKPPAAAPDSQGAPAPPSAPTTPALAAPPDARTSFTVTAPPPDPPRSYAQLADLADEIVATSWDAALPVQLWLSGIAQLATEGNTFRAQGDYDMTFVRAATALKLLSDVLPHHHPEWQSLTPAQANSALQVRGARLFSVAASRVKGLR</sequence>
<evidence type="ECO:0000313" key="3">
    <source>
        <dbReference type="Proteomes" id="UP000311382"/>
    </source>
</evidence>
<feature type="region of interest" description="Disordered" evidence="1">
    <location>
        <begin position="1"/>
        <end position="55"/>
    </location>
</feature>
<dbReference type="Gene3D" id="1.20.58.80">
    <property type="entry name" value="Phosphotransferase system, lactose/cellobiose-type IIA subunit"/>
    <property type="match status" value="1"/>
</dbReference>
<evidence type="ECO:0000313" key="2">
    <source>
        <dbReference type="EMBL" id="TNY17505.1"/>
    </source>
</evidence>
<keyword evidence="3" id="KW-1185">Reference proteome</keyword>
<protein>
    <submittedName>
        <fullName evidence="2">Uncharacterized protein</fullName>
    </submittedName>
</protein>
<comment type="caution">
    <text evidence="2">The sequence shown here is derived from an EMBL/GenBank/DDBJ whole genome shotgun (WGS) entry which is preliminary data.</text>
</comment>
<evidence type="ECO:0000256" key="1">
    <source>
        <dbReference type="SAM" id="MobiDB-lite"/>
    </source>
</evidence>
<proteinExistence type="predicted"/>
<dbReference type="OrthoDB" id="3640at2759"/>
<dbReference type="AlphaFoldDB" id="A0A5C5FLA8"/>
<feature type="compositionally biased region" description="Basic residues" evidence="1">
    <location>
        <begin position="1"/>
        <end position="11"/>
    </location>
</feature>
<dbReference type="Proteomes" id="UP000311382">
    <property type="component" value="Unassembled WGS sequence"/>
</dbReference>
<accession>A0A5C5FLA8</accession>
<reference evidence="2 3" key="1">
    <citation type="submission" date="2019-03" db="EMBL/GenBank/DDBJ databases">
        <title>Rhodosporidium diobovatum UCD-FST 08-225 genome sequencing, assembly, and annotation.</title>
        <authorList>
            <person name="Fakankun I.U."/>
            <person name="Fristensky B."/>
            <person name="Levin D.B."/>
        </authorList>
    </citation>
    <scope>NUCLEOTIDE SEQUENCE [LARGE SCALE GENOMIC DNA]</scope>
    <source>
        <strain evidence="2 3">UCD-FST 08-225</strain>
    </source>
</reference>
<dbReference type="EMBL" id="SOZI01000196">
    <property type="protein sequence ID" value="TNY17505.1"/>
    <property type="molecule type" value="Genomic_DNA"/>
</dbReference>
<gene>
    <name evidence="2" type="ORF">DMC30DRAFT_405611</name>
</gene>
<organism evidence="2 3">
    <name type="scientific">Rhodotorula diobovata</name>
    <dbReference type="NCBI Taxonomy" id="5288"/>
    <lineage>
        <taxon>Eukaryota</taxon>
        <taxon>Fungi</taxon>
        <taxon>Dikarya</taxon>
        <taxon>Basidiomycota</taxon>
        <taxon>Pucciniomycotina</taxon>
        <taxon>Microbotryomycetes</taxon>
        <taxon>Sporidiobolales</taxon>
        <taxon>Sporidiobolaceae</taxon>
        <taxon>Rhodotorula</taxon>
    </lineage>
</organism>